<keyword evidence="4" id="KW-0067">ATP-binding</keyword>
<dbReference type="GO" id="GO:0140097">
    <property type="term" value="F:catalytic activity, acting on DNA"/>
    <property type="evidence" value="ECO:0007669"/>
    <property type="project" value="UniProtKB-ARBA"/>
</dbReference>
<dbReference type="EMBL" id="CP050869">
    <property type="protein sequence ID" value="QPG49047.1"/>
    <property type="molecule type" value="Genomic_DNA"/>
</dbReference>
<dbReference type="GO" id="GO:0005524">
    <property type="term" value="F:ATP binding"/>
    <property type="evidence" value="ECO:0007669"/>
    <property type="project" value="InterPro"/>
</dbReference>
<dbReference type="GO" id="GO:0016787">
    <property type="term" value="F:hydrolase activity"/>
    <property type="evidence" value="ECO:0007669"/>
    <property type="project" value="UniProtKB-KW"/>
</dbReference>
<dbReference type="PANTHER" id="PTHR10799">
    <property type="entry name" value="SNF2/RAD54 HELICASE FAMILY"/>
    <property type="match status" value="1"/>
</dbReference>
<dbReference type="SMART" id="SM00490">
    <property type="entry name" value="HELICc"/>
    <property type="match status" value="1"/>
</dbReference>
<dbReference type="InterPro" id="IPR001650">
    <property type="entry name" value="Helicase_C-like"/>
</dbReference>
<reference evidence="4 5" key="1">
    <citation type="journal article" date="2020" name="Nat. Commun.">
        <title>The structures of two archaeal type IV pili illuminate evolutionary relationships.</title>
        <authorList>
            <person name="Wang F."/>
            <person name="Baquero D.P."/>
            <person name="Su Z."/>
            <person name="Beltran L.C."/>
            <person name="Prangishvili D."/>
            <person name="Krupovic M."/>
            <person name="Egelman E.H."/>
        </authorList>
    </citation>
    <scope>NUCLEOTIDE SEQUENCE [LARGE SCALE GENOMIC DNA]</scope>
    <source>
        <strain evidence="4 5">POZ149</strain>
    </source>
</reference>
<sequence>MWIVHGVWDGKRFGIWAENNEYYRFASVNDLYSLAEALDFYPEFKNENIIFPVDSNGNPVFYDYSSASGVSSFEVTVAKARLDEVFKILRLKKVKDVLYSSSMFFWRDLLKTTLELVKSGDIVPTLNVARKRIDNSLMRETSLYKQEIIWKPLIEDNDIINVANKAPPDAFLENSERLDLIKSFIQEIIHYIVSESLSENYNIILSSILKRRTIDPYSLIQDVKKSNYTLYFALLYNDEGGKIISGLFNKDENTIITFDVIHNNEYLKRIYYDLLSSTTNMYYKLNGLFLGEVNLDAKELDDFLEIVPKLRHRGFKVFTKIKRIRPIIRINSDSYGVFSRNMLSDFDYKISIGDKDISEEEFMKLVSENRTIVELGGNLVEIDEKSLQKIKDLLYKIKSKKIDKIDILRESLLGDIEINDELLDRLRGNKSFQLLEPYNIKANLRPYQIKGFSWMRFMNKLGFGICLADDMGLGKTLQTIAVFSDAKKENELTPSLVICPLSVLKNWEEELSKFAPHLRFAVFHEDRSKIKLEDYDIILTTYAVLLRDTRLKEVEWKYIVIDEAQNIKNPQTKIFKAVKELKSKYRIALTGTPIENKVDDLWSIMTFLNPGLLGSYSEFKSKFATPIKKGDNMAKEELKAIISPFILRRTKYDKAIINDLPDKIETNVYCNLTPEQAAMYKAEVENLFNNIDSVTGIKRKGMILSTLLKLKQIVDHPALLKGGEQSVRRSGKMIRTMEIIEEALDEGDKIAIFTQFVDMGKIIRNIIEKELNTEVPFLYGELSKKERDDIISKFQNNPSVKFIVLSVKAGGFGINLTSANRVIHFDRWWNPAVEDQATDRVYRIGQTRNVIVHKLISVGTLEEKIDQLLAFKRSLFKDIISSGDSWITELSTEELRKVIELSVGGY</sequence>
<protein>
    <submittedName>
        <fullName evidence="4">DEAD/DEAH box helicase</fullName>
    </submittedName>
</protein>
<dbReference type="InterPro" id="IPR000330">
    <property type="entry name" value="SNF2_N"/>
</dbReference>
<dbReference type="Gene3D" id="3.40.50.300">
    <property type="entry name" value="P-loop containing nucleotide triphosphate hydrolases"/>
    <property type="match status" value="1"/>
</dbReference>
<feature type="domain" description="Helicase C-terminal" evidence="3">
    <location>
        <begin position="736"/>
        <end position="896"/>
    </location>
</feature>
<dbReference type="PROSITE" id="PS51192">
    <property type="entry name" value="HELICASE_ATP_BIND_1"/>
    <property type="match status" value="1"/>
</dbReference>
<evidence type="ECO:0000259" key="2">
    <source>
        <dbReference type="PROSITE" id="PS51192"/>
    </source>
</evidence>
<feature type="domain" description="Helicase ATP-binding" evidence="2">
    <location>
        <begin position="456"/>
        <end position="611"/>
    </location>
</feature>
<dbReference type="SMART" id="SM00487">
    <property type="entry name" value="DEXDc"/>
    <property type="match status" value="1"/>
</dbReference>
<dbReference type="AlphaFoldDB" id="A0A7S9NQD5"/>
<dbReference type="InterPro" id="IPR014001">
    <property type="entry name" value="Helicase_ATP-bd"/>
</dbReference>
<dbReference type="InterPro" id="IPR027417">
    <property type="entry name" value="P-loop_NTPase"/>
</dbReference>
<dbReference type="PROSITE" id="PS51194">
    <property type="entry name" value="HELICASE_CTER"/>
    <property type="match status" value="1"/>
</dbReference>
<organism evidence="4 5">
    <name type="scientific">Saccharolobus solfataricus</name>
    <name type="common">Sulfolobus solfataricus</name>
    <dbReference type="NCBI Taxonomy" id="2287"/>
    <lineage>
        <taxon>Archaea</taxon>
        <taxon>Thermoproteota</taxon>
        <taxon>Thermoprotei</taxon>
        <taxon>Sulfolobales</taxon>
        <taxon>Sulfolobaceae</taxon>
        <taxon>Saccharolobus</taxon>
    </lineage>
</organism>
<dbReference type="Pfam" id="PF00176">
    <property type="entry name" value="SNF2-rel_dom"/>
    <property type="match status" value="1"/>
</dbReference>
<dbReference type="Pfam" id="PF00271">
    <property type="entry name" value="Helicase_C"/>
    <property type="match status" value="1"/>
</dbReference>
<dbReference type="InterPro" id="IPR049730">
    <property type="entry name" value="SNF2/RAD54-like_C"/>
</dbReference>
<dbReference type="Pfam" id="PF12419">
    <property type="entry name" value="DUF3670"/>
    <property type="match status" value="1"/>
</dbReference>
<keyword evidence="4" id="KW-0547">Nucleotide-binding</keyword>
<dbReference type="GO" id="GO:0004386">
    <property type="term" value="F:helicase activity"/>
    <property type="evidence" value="ECO:0007669"/>
    <property type="project" value="UniProtKB-KW"/>
</dbReference>
<dbReference type="FunFam" id="3.40.50.10810:FF:000091">
    <property type="entry name" value="DNA helicase, SNF2/RAD54 family"/>
    <property type="match status" value="1"/>
</dbReference>
<evidence type="ECO:0000313" key="4">
    <source>
        <dbReference type="EMBL" id="QPG49047.1"/>
    </source>
</evidence>
<evidence type="ECO:0000259" key="3">
    <source>
        <dbReference type="PROSITE" id="PS51194"/>
    </source>
</evidence>
<evidence type="ECO:0000313" key="5">
    <source>
        <dbReference type="Proteomes" id="UP000594632"/>
    </source>
</evidence>
<keyword evidence="1" id="KW-0378">Hydrolase</keyword>
<evidence type="ECO:0000256" key="1">
    <source>
        <dbReference type="ARBA" id="ARBA00022801"/>
    </source>
</evidence>
<accession>A0A7S9NQD5</accession>
<name>A0A7S9NQD5_SACSO</name>
<proteinExistence type="predicted"/>
<dbReference type="InterPro" id="IPR038718">
    <property type="entry name" value="SNF2-like_sf"/>
</dbReference>
<dbReference type="Proteomes" id="UP000594632">
    <property type="component" value="Chromosome"/>
</dbReference>
<dbReference type="SUPFAM" id="SSF52540">
    <property type="entry name" value="P-loop containing nucleoside triphosphate hydrolases"/>
    <property type="match status" value="2"/>
</dbReference>
<dbReference type="InterPro" id="IPR022138">
    <property type="entry name" value="DUF3670"/>
</dbReference>
<dbReference type="CDD" id="cd18012">
    <property type="entry name" value="DEXQc_arch_SWI2_SNF2"/>
    <property type="match status" value="1"/>
</dbReference>
<gene>
    <name evidence="4" type="ORF">HFC64_03265</name>
</gene>
<dbReference type="Gene3D" id="3.40.50.10810">
    <property type="entry name" value="Tandem AAA-ATPase domain"/>
    <property type="match status" value="1"/>
</dbReference>
<keyword evidence="4" id="KW-0347">Helicase</keyword>
<dbReference type="CDD" id="cd18793">
    <property type="entry name" value="SF2_C_SNF"/>
    <property type="match status" value="1"/>
</dbReference>